<dbReference type="HOGENOM" id="CLU_2092658_0_0_9"/>
<reference evidence="1 2" key="1">
    <citation type="submission" date="2010-12" db="EMBL/GenBank/DDBJ databases">
        <title>The Genome Sequence of Coprobacillus sp. strain 29_1.</title>
        <authorList>
            <consortium name="The Broad Institute Genome Sequencing Platform"/>
            <person name="Earl A."/>
            <person name="Ward D."/>
            <person name="Feldgarden M."/>
            <person name="Gevers D."/>
            <person name="Daigneault M."/>
            <person name="Sibley C.D."/>
            <person name="White A."/>
            <person name="Strauss J."/>
            <person name="Allen-Vercoe E."/>
            <person name="Young S.K."/>
            <person name="Zeng Q."/>
            <person name="Gargeya S."/>
            <person name="Fitzgerald M."/>
            <person name="Haas B."/>
            <person name="Abouelleil A."/>
            <person name="Alvarado L."/>
            <person name="Arachchi H.M."/>
            <person name="Berlin A."/>
            <person name="Brown A."/>
            <person name="Chapman S.B."/>
            <person name="Chen Z."/>
            <person name="Dunbar C."/>
            <person name="Freedman E."/>
            <person name="Gearin G."/>
            <person name="Gellesch M."/>
            <person name="Goldberg J."/>
            <person name="Griggs A."/>
            <person name="Gujja S."/>
            <person name="Heilman E."/>
            <person name="Heiman D."/>
            <person name="Howarth C."/>
            <person name="Larson L."/>
            <person name="Lui A."/>
            <person name="MacDonald P.J.P."/>
            <person name="Mehta T."/>
            <person name="Montmayeur A."/>
            <person name="Murphy C."/>
            <person name="Neiman D."/>
            <person name="Pearson M."/>
            <person name="Priest M."/>
            <person name="Roberts A."/>
            <person name="Saif S."/>
            <person name="Shea T."/>
            <person name="Shenoy N."/>
            <person name="Sisk P."/>
            <person name="Stolte C."/>
            <person name="Sykes S."/>
            <person name="White J."/>
            <person name="Yandava C."/>
            <person name="Nusbaum C."/>
            <person name="Birren B."/>
        </authorList>
    </citation>
    <scope>NUCLEOTIDE SEQUENCE [LARGE SCALE GENOMIC DNA]</scope>
    <source>
        <strain evidence="1 2">29_1</strain>
    </source>
</reference>
<comment type="caution">
    <text evidence="1">The sequence shown here is derived from an EMBL/GenBank/DDBJ whole genome shotgun (WGS) entry which is preliminary data.</text>
</comment>
<evidence type="ECO:0000313" key="2">
    <source>
        <dbReference type="Proteomes" id="UP000003157"/>
    </source>
</evidence>
<dbReference type="AlphaFoldDB" id="E7GED2"/>
<accession>E7GED2</accession>
<dbReference type="RefSeq" id="WP_008790386.1">
    <property type="nucleotide sequence ID" value="NZ_AKCB01000004.1"/>
</dbReference>
<proteinExistence type="predicted"/>
<gene>
    <name evidence="1" type="ORF">HMPREF9488_03304</name>
</gene>
<name>E7GED2_9FIRM</name>
<keyword evidence="2" id="KW-1185">Reference proteome</keyword>
<dbReference type="EMBL" id="ADKX01000046">
    <property type="protein sequence ID" value="EFW03613.1"/>
    <property type="molecule type" value="Genomic_DNA"/>
</dbReference>
<dbReference type="STRING" id="100884.GCA_000269565_03663"/>
<dbReference type="GeneID" id="78231415"/>
<evidence type="ECO:0000313" key="1">
    <source>
        <dbReference type="EMBL" id="EFW03613.1"/>
    </source>
</evidence>
<dbReference type="Proteomes" id="UP000003157">
    <property type="component" value="Unassembled WGS sequence"/>
</dbReference>
<organism evidence="1 2">
    <name type="scientific">Coprobacillus cateniformis</name>
    <dbReference type="NCBI Taxonomy" id="100884"/>
    <lineage>
        <taxon>Bacteria</taxon>
        <taxon>Bacillati</taxon>
        <taxon>Bacillota</taxon>
        <taxon>Erysipelotrichia</taxon>
        <taxon>Erysipelotrichales</taxon>
        <taxon>Coprobacillaceae</taxon>
        <taxon>Coprobacillus</taxon>
    </lineage>
</organism>
<protein>
    <submittedName>
        <fullName evidence="1">Uncharacterized protein</fullName>
    </submittedName>
</protein>
<sequence length="116" mass="13634">MMIIKENQNFHISLDNLIESKHMKQRQNRMLIENIHKQNIVDIFWVDKGHPNGPEIHVLLSKAIILILNARSSKVCTVLLARAKQISRYYEAIEQLPPFELLVYAMNNEVHGWNYI</sequence>